<evidence type="ECO:0000313" key="3">
    <source>
        <dbReference type="Proteomes" id="UP000198972"/>
    </source>
</evidence>
<dbReference type="Pfam" id="PF03780">
    <property type="entry name" value="Asp23"/>
    <property type="match status" value="1"/>
</dbReference>
<name>A0A1G7I677_9BACL</name>
<sequence>MSAGVAIQLSTEYGQINISNETIAMIAGSAAMECYGLVGMASRKQFKDGIAELLGRENLTRGVEVNLDNNRLAVYLYIIVSYGTKISEVAHNIQQKVKYVLSDVVGLEVSEVNIVVQGVRVSS</sequence>
<evidence type="ECO:0000313" key="2">
    <source>
        <dbReference type="EMBL" id="SDF08138.1"/>
    </source>
</evidence>
<gene>
    <name evidence="2" type="ORF">SAMN04488542_105169</name>
</gene>
<dbReference type="AlphaFoldDB" id="A0A1G7I677"/>
<accession>A0A1G7I677</accession>
<reference evidence="2 3" key="1">
    <citation type="submission" date="2016-10" db="EMBL/GenBank/DDBJ databases">
        <authorList>
            <person name="de Groot N.N."/>
        </authorList>
    </citation>
    <scope>NUCLEOTIDE SEQUENCE [LARGE SCALE GENOMIC DNA]</scope>
    <source>
        <strain evidence="2 3">DSM 28129</strain>
    </source>
</reference>
<organism evidence="2 3">
    <name type="scientific">Fontibacillus panacisegetis</name>
    <dbReference type="NCBI Taxonomy" id="670482"/>
    <lineage>
        <taxon>Bacteria</taxon>
        <taxon>Bacillati</taxon>
        <taxon>Bacillota</taxon>
        <taxon>Bacilli</taxon>
        <taxon>Bacillales</taxon>
        <taxon>Paenibacillaceae</taxon>
        <taxon>Fontibacillus</taxon>
    </lineage>
</organism>
<dbReference type="Proteomes" id="UP000198972">
    <property type="component" value="Unassembled WGS sequence"/>
</dbReference>
<dbReference type="EMBL" id="FNBG01000005">
    <property type="protein sequence ID" value="SDF08138.1"/>
    <property type="molecule type" value="Genomic_DNA"/>
</dbReference>
<keyword evidence="3" id="KW-1185">Reference proteome</keyword>
<dbReference type="PANTHER" id="PTHR34297">
    <property type="entry name" value="HYPOTHETICAL CYTOSOLIC PROTEIN-RELATED"/>
    <property type="match status" value="1"/>
</dbReference>
<protein>
    <submittedName>
        <fullName evidence="2">Uncharacterized conserved protein YloU, alkaline shock protein (Asp23) family</fullName>
    </submittedName>
</protein>
<proteinExistence type="inferred from homology"/>
<comment type="similarity">
    <text evidence="1">Belongs to the asp23 family.</text>
</comment>
<dbReference type="STRING" id="670482.SAMN04488542_105169"/>
<dbReference type="PANTHER" id="PTHR34297:SF2">
    <property type="entry name" value="ASP23_GLS24 FAMILY ENVELOPE STRESS RESPONSE PROTEIN"/>
    <property type="match status" value="1"/>
</dbReference>
<dbReference type="InterPro" id="IPR005531">
    <property type="entry name" value="Asp23"/>
</dbReference>
<evidence type="ECO:0000256" key="1">
    <source>
        <dbReference type="ARBA" id="ARBA00005721"/>
    </source>
</evidence>